<comment type="caution">
    <text evidence="4">The sequence shown here is derived from an EMBL/GenBank/DDBJ whole genome shotgun (WGS) entry which is preliminary data.</text>
</comment>
<dbReference type="InterPro" id="IPR050873">
    <property type="entry name" value="V-ATPase_V0D/AC39_subunit"/>
</dbReference>
<dbReference type="SUPFAM" id="SSF103486">
    <property type="entry name" value="V-type ATP synthase subunit C"/>
    <property type="match status" value="1"/>
</dbReference>
<dbReference type="InterPro" id="IPR036079">
    <property type="entry name" value="ATPase_csu/dsu_sf"/>
</dbReference>
<evidence type="ECO:0000256" key="1">
    <source>
        <dbReference type="ARBA" id="ARBA00006709"/>
    </source>
</evidence>
<reference evidence="4" key="1">
    <citation type="submission" date="2020-04" db="EMBL/GenBank/DDBJ databases">
        <title>Deep metagenomics examines the oral microbiome during advanced dental caries in children, revealing novel taxa and co-occurrences with host molecules.</title>
        <authorList>
            <person name="Baker J.L."/>
            <person name="Morton J.T."/>
            <person name="Dinis M."/>
            <person name="Alvarez R."/>
            <person name="Tran N.C."/>
            <person name="Knight R."/>
            <person name="Edlund A."/>
        </authorList>
    </citation>
    <scope>NUCLEOTIDE SEQUENCE</scope>
    <source>
        <strain evidence="4">JCVI_23_bin.16</strain>
    </source>
</reference>
<dbReference type="Gene3D" id="1.10.132.50">
    <property type="entry name" value="ATP synthase (C/AC39) subunit, domain 3"/>
    <property type="match status" value="1"/>
</dbReference>
<dbReference type="EMBL" id="JABZFV010000192">
    <property type="protein sequence ID" value="MBF0935314.1"/>
    <property type="molecule type" value="Genomic_DNA"/>
</dbReference>
<accession>A0A929QT82</accession>
<dbReference type="Gene3D" id="1.20.1690.10">
    <property type="entry name" value="V-type ATP synthase subunit C domain"/>
    <property type="match status" value="2"/>
</dbReference>
<dbReference type="Proteomes" id="UP000757900">
    <property type="component" value="Unassembled WGS sequence"/>
</dbReference>
<protein>
    <submittedName>
        <fullName evidence="4">V-type ATPase subunit</fullName>
    </submittedName>
</protein>
<dbReference type="InterPro" id="IPR002843">
    <property type="entry name" value="ATPase_V0-cplx_csu/dsu"/>
</dbReference>
<comment type="similarity">
    <text evidence="1">Belongs to the V-ATPase V0D/AC39 subunit family.</text>
</comment>
<dbReference type="InterPro" id="IPR044911">
    <property type="entry name" value="V-type_ATPase_csu/dsu_dom_3"/>
</dbReference>
<evidence type="ECO:0000313" key="5">
    <source>
        <dbReference type="Proteomes" id="UP000757900"/>
    </source>
</evidence>
<dbReference type="Pfam" id="PF01992">
    <property type="entry name" value="vATP-synt_AC39"/>
    <property type="match status" value="1"/>
</dbReference>
<evidence type="ECO:0000313" key="4">
    <source>
        <dbReference type="EMBL" id="MBF0935314.1"/>
    </source>
</evidence>
<sequence length="337" mass="38178">MTVHDYSQLNTAISVKEQSFLSRANLVQLLNAVDDEQLALYLEGTPYSVPLAEIRQHDVLDQTIMKSLAADYAFAYQQCPDPNLVNVFGLKYVYHNLKLFLKMRAIGRDLSHLLIPIGPYPLEALKHLSLTLESDLCDPLIVEEVAQTWSEYQDYENTVAIDMGMDSAYFRHLRVIADQSQLPLLQELVDAKIDFFNAITALRALAQDKPNSFAYQLMSRKGTKRPKEMLHLAKDGQLASWFNAFNALPYTKVFDSYVQAMQSGKIQASQMEQLQDLYLTHLVNSASLDALSGGQILRYLNGREMEAVNLRLILLGRANGIAKEAIEERMRLGYHDN</sequence>
<dbReference type="AlphaFoldDB" id="A0A929QT82"/>
<keyword evidence="3" id="KW-0406">Ion transport</keyword>
<proteinExistence type="inferred from homology"/>
<dbReference type="InterPro" id="IPR035067">
    <property type="entry name" value="V-type_ATPase_csu/dsu"/>
</dbReference>
<dbReference type="PANTHER" id="PTHR38682:SF1">
    <property type="entry name" value="V-TYPE ATP SYNTHASE SUBUNIT C"/>
    <property type="match status" value="1"/>
</dbReference>
<dbReference type="GO" id="GO:0046961">
    <property type="term" value="F:proton-transporting ATPase activity, rotational mechanism"/>
    <property type="evidence" value="ECO:0007669"/>
    <property type="project" value="InterPro"/>
</dbReference>
<organism evidence="4 5">
    <name type="scientific">Abiotrophia defectiva</name>
    <name type="common">Streptococcus defectivus</name>
    <dbReference type="NCBI Taxonomy" id="46125"/>
    <lineage>
        <taxon>Bacteria</taxon>
        <taxon>Bacillati</taxon>
        <taxon>Bacillota</taxon>
        <taxon>Bacilli</taxon>
        <taxon>Lactobacillales</taxon>
        <taxon>Aerococcaceae</taxon>
        <taxon>Abiotrophia</taxon>
    </lineage>
</organism>
<evidence type="ECO:0000256" key="2">
    <source>
        <dbReference type="ARBA" id="ARBA00022448"/>
    </source>
</evidence>
<name>A0A929QT82_ABIDE</name>
<gene>
    <name evidence="4" type="ORF">HXK00_06720</name>
</gene>
<evidence type="ECO:0000256" key="3">
    <source>
        <dbReference type="ARBA" id="ARBA00023065"/>
    </source>
</evidence>
<keyword evidence="2" id="KW-0813">Transport</keyword>
<dbReference type="PANTHER" id="PTHR38682">
    <property type="entry name" value="V-TYPE ATP SYNTHASE SUBUNIT C"/>
    <property type="match status" value="1"/>
</dbReference>